<sequence>MFTSAPLAATTALALVLAAASPAPAQDARASSQLSSSGPQTNPAAPACSADARCVGTGTLSFAGGSAPIEVASWSFGASNPTSVGSSGMSAGRATAPRDAASGLATGKRQHQPVTMSKVSVSDLSFTKRTALCGSSSACDSPSSVTVSMAGKGSAGGPRCVSGTHFPTVVLTAGRASAQLSDVTVGDCDDAAGTVSLNFTKIEWK</sequence>
<dbReference type="Gene3D" id="2.30.110.20">
    <property type="entry name" value="Hcp1-like"/>
    <property type="match status" value="1"/>
</dbReference>
<dbReference type="InterPro" id="IPR036624">
    <property type="entry name" value="Hcp1-lik_sf"/>
</dbReference>
<dbReference type="RefSeq" id="WP_344711304.1">
    <property type="nucleotide sequence ID" value="NZ_BAAAZD010000002.1"/>
</dbReference>
<evidence type="ECO:0000313" key="3">
    <source>
        <dbReference type="EMBL" id="GAA4011006.1"/>
    </source>
</evidence>
<proteinExistence type="predicted"/>
<dbReference type="Proteomes" id="UP001501310">
    <property type="component" value="Unassembled WGS sequence"/>
</dbReference>
<evidence type="ECO:0000256" key="2">
    <source>
        <dbReference type="SAM" id="SignalP"/>
    </source>
</evidence>
<dbReference type="EMBL" id="BAAAZD010000002">
    <property type="protein sequence ID" value="GAA4011006.1"/>
    <property type="molecule type" value="Genomic_DNA"/>
</dbReference>
<keyword evidence="2" id="KW-0732">Signal</keyword>
<gene>
    <name evidence="3" type="ORF">GCM10022211_27060</name>
</gene>
<evidence type="ECO:0000256" key="1">
    <source>
        <dbReference type="SAM" id="MobiDB-lite"/>
    </source>
</evidence>
<feature type="signal peptide" evidence="2">
    <location>
        <begin position="1"/>
        <end position="25"/>
    </location>
</feature>
<reference evidence="4" key="1">
    <citation type="journal article" date="2019" name="Int. J. Syst. Evol. Microbiol.">
        <title>The Global Catalogue of Microorganisms (GCM) 10K type strain sequencing project: providing services to taxonomists for standard genome sequencing and annotation.</title>
        <authorList>
            <consortium name="The Broad Institute Genomics Platform"/>
            <consortium name="The Broad Institute Genome Sequencing Center for Infectious Disease"/>
            <person name="Wu L."/>
            <person name="Ma J."/>
        </authorList>
    </citation>
    <scope>NUCLEOTIDE SEQUENCE [LARGE SCALE GENOMIC DNA]</scope>
    <source>
        <strain evidence="4">JCM 16603</strain>
    </source>
</reference>
<feature type="region of interest" description="Disordered" evidence="1">
    <location>
        <begin position="28"/>
        <end position="49"/>
    </location>
</feature>
<feature type="compositionally biased region" description="Polar residues" evidence="1">
    <location>
        <begin position="33"/>
        <end position="43"/>
    </location>
</feature>
<name>A0ABP7SF87_9SPHN</name>
<keyword evidence="4" id="KW-1185">Reference proteome</keyword>
<comment type="caution">
    <text evidence="3">The sequence shown here is derived from an EMBL/GenBank/DDBJ whole genome shotgun (WGS) entry which is preliminary data.</text>
</comment>
<accession>A0ABP7SF87</accession>
<organism evidence="3 4">
    <name type="scientific">Sphingomonas humi</name>
    <dbReference type="NCBI Taxonomy" id="335630"/>
    <lineage>
        <taxon>Bacteria</taxon>
        <taxon>Pseudomonadati</taxon>
        <taxon>Pseudomonadota</taxon>
        <taxon>Alphaproteobacteria</taxon>
        <taxon>Sphingomonadales</taxon>
        <taxon>Sphingomonadaceae</taxon>
        <taxon>Sphingomonas</taxon>
    </lineage>
</organism>
<evidence type="ECO:0000313" key="4">
    <source>
        <dbReference type="Proteomes" id="UP001501310"/>
    </source>
</evidence>
<feature type="chain" id="PRO_5045038503" evidence="2">
    <location>
        <begin position="26"/>
        <end position="205"/>
    </location>
</feature>
<protein>
    <submittedName>
        <fullName evidence="3">Uncharacterized protein</fullName>
    </submittedName>
</protein>